<proteinExistence type="predicted"/>
<sequence>MYQLRPSTERDQAHILEIWREAVDATHDFLTDVDRAAIECEVSTLFAQVNLLLAVDNSDTPQGFMFLHEGHLEALFVDPTRHGQGIGKALVQRALADHPQLTTDVNEQNIQALAFYKRMGFECTGRSPCDGQGRPYPLLHLQHRSSGEPVLAAGNGTTN</sequence>
<comment type="caution">
    <text evidence="4">The sequence shown here is derived from an EMBL/GenBank/DDBJ whole genome shotgun (WGS) entry which is preliminary data.</text>
</comment>
<protein>
    <recommendedName>
        <fullName evidence="3">N-acetyltransferase domain-containing protein</fullName>
    </recommendedName>
</protein>
<name>A0A507B1I3_9PEZI</name>
<dbReference type="PROSITE" id="PS51186">
    <property type="entry name" value="GNAT"/>
    <property type="match status" value="1"/>
</dbReference>
<dbReference type="GeneID" id="41971574"/>
<dbReference type="InterPro" id="IPR016181">
    <property type="entry name" value="Acyl_CoA_acyltransferase"/>
</dbReference>
<feature type="domain" description="N-acetyltransferase" evidence="3">
    <location>
        <begin position="2"/>
        <end position="143"/>
    </location>
</feature>
<dbReference type="InterPro" id="IPR000182">
    <property type="entry name" value="GNAT_dom"/>
</dbReference>
<evidence type="ECO:0000313" key="4">
    <source>
        <dbReference type="EMBL" id="TPX16132.1"/>
    </source>
</evidence>
<keyword evidence="2" id="KW-0012">Acyltransferase</keyword>
<dbReference type="RefSeq" id="XP_030997843.1">
    <property type="nucleotide sequence ID" value="XM_031138503.1"/>
</dbReference>
<evidence type="ECO:0000313" key="5">
    <source>
        <dbReference type="Proteomes" id="UP000319257"/>
    </source>
</evidence>
<dbReference type="PANTHER" id="PTHR43800">
    <property type="entry name" value="PEPTIDYL-LYSINE N-ACETYLTRANSFERASE YJAB"/>
    <property type="match status" value="1"/>
</dbReference>
<dbReference type="Pfam" id="PF13673">
    <property type="entry name" value="Acetyltransf_10"/>
    <property type="match status" value="1"/>
</dbReference>
<gene>
    <name evidence="4" type="ORF">E0L32_004127</name>
</gene>
<dbReference type="Proteomes" id="UP000319257">
    <property type="component" value="Unassembled WGS sequence"/>
</dbReference>
<evidence type="ECO:0000256" key="2">
    <source>
        <dbReference type="ARBA" id="ARBA00023315"/>
    </source>
</evidence>
<dbReference type="NCBIfam" id="NF007807">
    <property type="entry name" value="PRK10514.1"/>
    <property type="match status" value="1"/>
</dbReference>
<dbReference type="CDD" id="cd04301">
    <property type="entry name" value="NAT_SF"/>
    <property type="match status" value="1"/>
</dbReference>
<dbReference type="PANTHER" id="PTHR43800:SF1">
    <property type="entry name" value="PEPTIDYL-LYSINE N-ACETYLTRANSFERASE YJAB"/>
    <property type="match status" value="1"/>
</dbReference>
<dbReference type="Gene3D" id="3.40.630.30">
    <property type="match status" value="1"/>
</dbReference>
<keyword evidence="1" id="KW-0808">Transferase</keyword>
<keyword evidence="5" id="KW-1185">Reference proteome</keyword>
<organism evidence="4 5">
    <name type="scientific">Thyridium curvatum</name>
    <dbReference type="NCBI Taxonomy" id="1093900"/>
    <lineage>
        <taxon>Eukaryota</taxon>
        <taxon>Fungi</taxon>
        <taxon>Dikarya</taxon>
        <taxon>Ascomycota</taxon>
        <taxon>Pezizomycotina</taxon>
        <taxon>Sordariomycetes</taxon>
        <taxon>Sordariomycetidae</taxon>
        <taxon>Thyridiales</taxon>
        <taxon>Thyridiaceae</taxon>
        <taxon>Thyridium</taxon>
    </lineage>
</organism>
<dbReference type="OrthoDB" id="9975416at2759"/>
<dbReference type="SUPFAM" id="SSF55729">
    <property type="entry name" value="Acyl-CoA N-acyltransferases (Nat)"/>
    <property type="match status" value="1"/>
</dbReference>
<dbReference type="EMBL" id="SKBQ01000019">
    <property type="protein sequence ID" value="TPX16132.1"/>
    <property type="molecule type" value="Genomic_DNA"/>
</dbReference>
<evidence type="ECO:0000256" key="1">
    <source>
        <dbReference type="ARBA" id="ARBA00022679"/>
    </source>
</evidence>
<dbReference type="InParanoid" id="A0A507B1I3"/>
<accession>A0A507B1I3</accession>
<dbReference type="AlphaFoldDB" id="A0A507B1I3"/>
<evidence type="ECO:0000259" key="3">
    <source>
        <dbReference type="PROSITE" id="PS51186"/>
    </source>
</evidence>
<reference evidence="4 5" key="1">
    <citation type="submission" date="2019-06" db="EMBL/GenBank/DDBJ databases">
        <title>Draft genome sequence of the filamentous fungus Phialemoniopsis curvata isolated from diesel fuel.</title>
        <authorList>
            <person name="Varaljay V.A."/>
            <person name="Lyon W.J."/>
            <person name="Crouch A.L."/>
            <person name="Drake C.E."/>
            <person name="Hollomon J.M."/>
            <person name="Nadeau L.J."/>
            <person name="Nunn H.S."/>
            <person name="Stevenson B.S."/>
            <person name="Bojanowski C.L."/>
            <person name="Crookes-Goodson W.J."/>
        </authorList>
    </citation>
    <scope>NUCLEOTIDE SEQUENCE [LARGE SCALE GENOMIC DNA]</scope>
    <source>
        <strain evidence="4 5">D216</strain>
    </source>
</reference>
<dbReference type="GO" id="GO:0016747">
    <property type="term" value="F:acyltransferase activity, transferring groups other than amino-acyl groups"/>
    <property type="evidence" value="ECO:0007669"/>
    <property type="project" value="InterPro"/>
</dbReference>